<evidence type="ECO:0000256" key="2">
    <source>
        <dbReference type="ARBA" id="ARBA00022490"/>
    </source>
</evidence>
<sequence length="539" mass="56894">MHELKDLRPSSVTGISAHQLARALDTTVHSGPAETLITGVTLDSTDVQPGDLFVAIPGFKRHGAEFAAKAIAAGAVAVVTDAAGISMLAGMEDIAMLRVSNPRVFAGLAAALVYGNPGKSMRVVGITGTNGKTTTAHFVHHVLAALSGPTLLIGTVGVSLGEVHVSSARTSLEAPVLHRVLAWALERGAQNVVMEVSSHALSLYRVAGLKFDVSAFLNLQRDHLDFHKTMESYFEAKASLFAADFSKRAVICIDDGWGERLAQMVRIPTVTVATKSAADWQVVSHSLNQKDAGTDVTIRAGEADLRLHCPLPGMINVQNELTALAVLVSLGFEASSVCEELARTPGVPGRMEVVAERSSSTPLVIVDFAHTADAIKSACAALDPVTPGSLWILFGATGERDRGKRPVMGAAALSSADYVVLTDDDIYGEDPAQIRAEVAAGFAGVAGRARSAWVSDDRKSAIHEAVLAASPDDTVLIAGRGHETIQMVGEKAHVLDDRVEARVAVSKRSVQNQLGEVGGEEKTACPKLRTISKTWEDFQ</sequence>
<dbReference type="Gene3D" id="3.40.1190.10">
    <property type="entry name" value="Mur-like, catalytic domain"/>
    <property type="match status" value="1"/>
</dbReference>
<evidence type="ECO:0000256" key="12">
    <source>
        <dbReference type="RuleBase" id="RU004135"/>
    </source>
</evidence>
<comment type="subcellular location">
    <subcellularLocation>
        <location evidence="11 12">Cytoplasm</location>
    </subcellularLocation>
</comment>
<keyword evidence="17" id="KW-1185">Reference proteome</keyword>
<dbReference type="PANTHER" id="PTHR23135">
    <property type="entry name" value="MUR LIGASE FAMILY MEMBER"/>
    <property type="match status" value="1"/>
</dbReference>
<evidence type="ECO:0000313" key="16">
    <source>
        <dbReference type="EMBL" id="EPD30297.1"/>
    </source>
</evidence>
<evidence type="ECO:0000256" key="3">
    <source>
        <dbReference type="ARBA" id="ARBA00022598"/>
    </source>
</evidence>
<feature type="binding site" evidence="11">
    <location>
        <position position="205"/>
    </location>
    <ligand>
        <name>UDP-N-acetyl-alpha-D-muramoyl-L-alanyl-D-glutamate</name>
        <dbReference type="ChEBI" id="CHEBI:83900"/>
    </ligand>
</feature>
<dbReference type="SUPFAM" id="SSF53623">
    <property type="entry name" value="MurD-like peptide ligases, catalytic domain"/>
    <property type="match status" value="1"/>
</dbReference>
<dbReference type="GO" id="GO:0071555">
    <property type="term" value="P:cell wall organization"/>
    <property type="evidence" value="ECO:0007669"/>
    <property type="project" value="UniProtKB-KW"/>
</dbReference>
<dbReference type="GO" id="GO:0005737">
    <property type="term" value="C:cytoplasm"/>
    <property type="evidence" value="ECO:0007669"/>
    <property type="project" value="UniProtKB-SubCell"/>
</dbReference>
<dbReference type="Gene3D" id="3.40.1390.10">
    <property type="entry name" value="MurE/MurF, N-terminal domain"/>
    <property type="match status" value="1"/>
</dbReference>
<dbReference type="InterPro" id="IPR036565">
    <property type="entry name" value="Mur-like_cat_sf"/>
</dbReference>
<keyword evidence="4 11" id="KW-0132">Cell division</keyword>
<evidence type="ECO:0000256" key="8">
    <source>
        <dbReference type="ARBA" id="ARBA00022984"/>
    </source>
</evidence>
<feature type="modified residue" description="N6-carboxylysine" evidence="11">
    <location>
        <position position="237"/>
    </location>
</feature>
<dbReference type="InterPro" id="IPR035911">
    <property type="entry name" value="MurE/MurF_N"/>
</dbReference>
<dbReference type="Pfam" id="PF08245">
    <property type="entry name" value="Mur_ligase_M"/>
    <property type="match status" value="1"/>
</dbReference>
<keyword evidence="2 11" id="KW-0963">Cytoplasm</keyword>
<evidence type="ECO:0000259" key="14">
    <source>
        <dbReference type="Pfam" id="PF02875"/>
    </source>
</evidence>
<evidence type="ECO:0000256" key="9">
    <source>
        <dbReference type="ARBA" id="ARBA00023306"/>
    </source>
</evidence>
<comment type="caution">
    <text evidence="16">The sequence shown here is derived from an EMBL/GenBank/DDBJ whole genome shotgun (WGS) entry which is preliminary data.</text>
</comment>
<dbReference type="GO" id="GO:0009252">
    <property type="term" value="P:peptidoglycan biosynthetic process"/>
    <property type="evidence" value="ECO:0007669"/>
    <property type="project" value="UniProtKB-UniRule"/>
</dbReference>
<dbReference type="PROSITE" id="PS01011">
    <property type="entry name" value="FOLYLPOLYGLU_SYNT_1"/>
    <property type="match status" value="1"/>
</dbReference>
<dbReference type="Proteomes" id="UP000014387">
    <property type="component" value="Unassembled WGS sequence"/>
</dbReference>
<dbReference type="GO" id="GO:0000287">
    <property type="term" value="F:magnesium ion binding"/>
    <property type="evidence" value="ECO:0007669"/>
    <property type="project" value="UniProtKB-UniRule"/>
</dbReference>
<feature type="binding site" evidence="11">
    <location>
        <position position="42"/>
    </location>
    <ligand>
        <name>UDP-N-acetyl-alpha-D-muramoyl-L-alanyl-D-glutamate</name>
        <dbReference type="ChEBI" id="CHEBI:83900"/>
    </ligand>
</feature>
<evidence type="ECO:0000256" key="7">
    <source>
        <dbReference type="ARBA" id="ARBA00022960"/>
    </source>
</evidence>
<name>A0A9W5RD94_9ACTO</name>
<dbReference type="NCBIfam" id="NF001124">
    <property type="entry name" value="PRK00139.1-2"/>
    <property type="match status" value="1"/>
</dbReference>
<comment type="cofactor">
    <cofactor evidence="11">
        <name>Mg(2+)</name>
        <dbReference type="ChEBI" id="CHEBI:18420"/>
    </cofactor>
</comment>
<feature type="binding site" evidence="11">
    <location>
        <begin position="128"/>
        <end position="134"/>
    </location>
    <ligand>
        <name>ATP</name>
        <dbReference type="ChEBI" id="CHEBI:30616"/>
    </ligand>
</feature>
<dbReference type="RefSeq" id="WP_016443409.1">
    <property type="nucleotide sequence ID" value="NZ_KE150266.1"/>
</dbReference>
<reference evidence="16 17" key="1">
    <citation type="submission" date="2013-05" db="EMBL/GenBank/DDBJ databases">
        <title>The Genome Sequence of Actinomyces europaeus ACS-120-V-COL10B.</title>
        <authorList>
            <consortium name="The Broad Institute Genomics Platform"/>
            <person name="Earl A."/>
            <person name="Ward D."/>
            <person name="Feldgarden M."/>
            <person name="Gevers D."/>
            <person name="Saerens B."/>
            <person name="Vaneechoutte M."/>
            <person name="Walker B."/>
            <person name="Young S."/>
            <person name="Zeng Q."/>
            <person name="Gargeya S."/>
            <person name="Fitzgerald M."/>
            <person name="Haas B."/>
            <person name="Abouelleil A."/>
            <person name="Allen A.W."/>
            <person name="Alvarado L."/>
            <person name="Arachchi H.M."/>
            <person name="Berlin A.M."/>
            <person name="Chapman S.B."/>
            <person name="Gainer-Dewar J."/>
            <person name="Goldberg J."/>
            <person name="Griggs A."/>
            <person name="Gujja S."/>
            <person name="Hansen M."/>
            <person name="Howarth C."/>
            <person name="Imamovic A."/>
            <person name="Ireland A."/>
            <person name="Larimer J."/>
            <person name="McCowan C."/>
            <person name="Murphy C."/>
            <person name="Pearson M."/>
            <person name="Poon T.W."/>
            <person name="Priest M."/>
            <person name="Roberts A."/>
            <person name="Saif S."/>
            <person name="Shea T."/>
            <person name="Sisk P."/>
            <person name="Sykes S."/>
            <person name="Wortman J."/>
            <person name="Nusbaum C."/>
            <person name="Birren B."/>
        </authorList>
    </citation>
    <scope>NUCLEOTIDE SEQUENCE [LARGE SCALE GENOMIC DNA]</scope>
    <source>
        <strain evidence="16 17">ACS-120-V-Col10b</strain>
    </source>
</reference>
<dbReference type="GO" id="GO:0004326">
    <property type="term" value="F:tetrahydrofolylpolyglutamate synthase activity"/>
    <property type="evidence" value="ECO:0007669"/>
    <property type="project" value="InterPro"/>
</dbReference>
<feature type="binding site" evidence="11">
    <location>
        <position position="197"/>
    </location>
    <ligand>
        <name>UDP-N-acetyl-alpha-D-muramoyl-L-alanyl-D-glutamate</name>
        <dbReference type="ChEBI" id="CHEBI:83900"/>
    </ligand>
</feature>
<keyword evidence="3 11" id="KW-0436">Ligase</keyword>
<gene>
    <name evidence="11" type="primary">murE</name>
    <name evidence="16" type="ORF">HMPREF9238_00034</name>
</gene>
<evidence type="ECO:0000256" key="4">
    <source>
        <dbReference type="ARBA" id="ARBA00022618"/>
    </source>
</evidence>
<dbReference type="NCBIfam" id="NF001126">
    <property type="entry name" value="PRK00139.1-4"/>
    <property type="match status" value="1"/>
</dbReference>
<comment type="similarity">
    <text evidence="1 11">Belongs to the MurCDEF family. MurE subfamily.</text>
</comment>
<dbReference type="NCBIfam" id="TIGR01085">
    <property type="entry name" value="murE"/>
    <property type="match status" value="1"/>
</dbReference>
<evidence type="ECO:0000259" key="15">
    <source>
        <dbReference type="Pfam" id="PF08245"/>
    </source>
</evidence>
<dbReference type="EC" id="6.3.2.-" evidence="11"/>
<keyword evidence="10 11" id="KW-0961">Cell wall biogenesis/degradation</keyword>
<dbReference type="InterPro" id="IPR004101">
    <property type="entry name" value="Mur_ligase_C"/>
</dbReference>
<dbReference type="GO" id="GO:0005524">
    <property type="term" value="F:ATP binding"/>
    <property type="evidence" value="ECO:0007669"/>
    <property type="project" value="UniProtKB-UniRule"/>
</dbReference>
<dbReference type="InterPro" id="IPR005761">
    <property type="entry name" value="UDP-N-AcMur-Glu-dNH2Pim_ligase"/>
</dbReference>
<feature type="domain" description="Mur ligase central" evidence="15">
    <location>
        <begin position="126"/>
        <end position="326"/>
    </location>
</feature>
<dbReference type="InterPro" id="IPR036615">
    <property type="entry name" value="Mur_ligase_C_dom_sf"/>
</dbReference>
<keyword evidence="9 11" id="KW-0131">Cell cycle</keyword>
<protein>
    <recommendedName>
        <fullName evidence="11">UDP-N-acetylmuramyl-tripeptide synthetase</fullName>
        <ecNumber evidence="11">6.3.2.-</ecNumber>
    </recommendedName>
    <alternativeName>
        <fullName evidence="11">UDP-MurNAc-tripeptide synthetase</fullName>
    </alternativeName>
</protein>
<comment type="PTM">
    <text evidence="11">Carboxylation is probably crucial for Mg(2+) binding and, consequently, for the gamma-phosphate positioning of ATP.</text>
</comment>
<dbReference type="InterPro" id="IPR013221">
    <property type="entry name" value="Mur_ligase_cen"/>
</dbReference>
<dbReference type="SUPFAM" id="SSF53244">
    <property type="entry name" value="MurD-like peptide ligases, peptide-binding domain"/>
    <property type="match status" value="1"/>
</dbReference>
<dbReference type="Pfam" id="PF02875">
    <property type="entry name" value="Mur_ligase_C"/>
    <property type="match status" value="1"/>
</dbReference>
<evidence type="ECO:0000256" key="1">
    <source>
        <dbReference type="ARBA" id="ARBA00005898"/>
    </source>
</evidence>
<comment type="pathway">
    <text evidence="11 12">Cell wall biogenesis; peptidoglycan biosynthesis.</text>
</comment>
<dbReference type="Pfam" id="PF01225">
    <property type="entry name" value="Mur_ligase"/>
    <property type="match status" value="1"/>
</dbReference>
<dbReference type="GO" id="GO:0008360">
    <property type="term" value="P:regulation of cell shape"/>
    <property type="evidence" value="ECO:0007669"/>
    <property type="project" value="UniProtKB-KW"/>
</dbReference>
<dbReference type="PANTHER" id="PTHR23135:SF4">
    <property type="entry name" value="UDP-N-ACETYLMURAMOYL-L-ALANYL-D-GLUTAMATE--2,6-DIAMINOPIMELATE LIGASE MURE HOMOLOG, CHLOROPLASTIC"/>
    <property type="match status" value="1"/>
</dbReference>
<proteinExistence type="inferred from homology"/>
<dbReference type="GO" id="GO:0051301">
    <property type="term" value="P:cell division"/>
    <property type="evidence" value="ECO:0007669"/>
    <property type="project" value="UniProtKB-KW"/>
</dbReference>
<feature type="domain" description="Mur ligase C-terminal" evidence="14">
    <location>
        <begin position="349"/>
        <end position="481"/>
    </location>
</feature>
<keyword evidence="11" id="KW-0460">Magnesium</keyword>
<dbReference type="EMBL" id="AGWN01000001">
    <property type="protein sequence ID" value="EPD30297.1"/>
    <property type="molecule type" value="Genomic_DNA"/>
</dbReference>
<feature type="binding site" evidence="11">
    <location>
        <position position="44"/>
    </location>
    <ligand>
        <name>UDP-N-acetyl-alpha-D-muramoyl-L-alanyl-D-glutamate</name>
        <dbReference type="ChEBI" id="CHEBI:83900"/>
    </ligand>
</feature>
<comment type="function">
    <text evidence="11">Catalyzes the addition of an amino acid to the nucleotide precursor UDP-N-acetylmuramoyl-L-alanyl-D-glutamate (UMAG) in the biosynthesis of bacterial cell-wall peptidoglycan.</text>
</comment>
<dbReference type="InterPro" id="IPR000713">
    <property type="entry name" value="Mur_ligase_N"/>
</dbReference>
<dbReference type="AlphaFoldDB" id="A0A9W5RD94"/>
<accession>A0A9W5RD94</accession>
<dbReference type="SUPFAM" id="SSF63418">
    <property type="entry name" value="MurE/MurF N-terminal domain"/>
    <property type="match status" value="1"/>
</dbReference>
<keyword evidence="5 11" id="KW-0547">Nucleotide-binding</keyword>
<evidence type="ECO:0000256" key="5">
    <source>
        <dbReference type="ARBA" id="ARBA00022741"/>
    </source>
</evidence>
<comment type="caution">
    <text evidence="11">Lacks conserved residue(s) required for the propagation of feature annotation.</text>
</comment>
<evidence type="ECO:0000256" key="6">
    <source>
        <dbReference type="ARBA" id="ARBA00022840"/>
    </source>
</evidence>
<feature type="domain" description="Mur ligase N-terminal catalytic" evidence="13">
    <location>
        <begin position="37"/>
        <end position="84"/>
    </location>
</feature>
<evidence type="ECO:0000313" key="17">
    <source>
        <dbReference type="Proteomes" id="UP000014387"/>
    </source>
</evidence>
<dbReference type="OrthoDB" id="9800958at2"/>
<dbReference type="Gene3D" id="3.90.190.20">
    <property type="entry name" value="Mur ligase, C-terminal domain"/>
    <property type="match status" value="1"/>
</dbReference>
<evidence type="ECO:0000259" key="13">
    <source>
        <dbReference type="Pfam" id="PF01225"/>
    </source>
</evidence>
<evidence type="ECO:0000256" key="10">
    <source>
        <dbReference type="ARBA" id="ARBA00023316"/>
    </source>
</evidence>
<organism evidence="16 17">
    <name type="scientific">Gleimia europaea ACS-120-V-Col10b</name>
    <dbReference type="NCBI Taxonomy" id="883069"/>
    <lineage>
        <taxon>Bacteria</taxon>
        <taxon>Bacillati</taxon>
        <taxon>Actinomycetota</taxon>
        <taxon>Actinomycetes</taxon>
        <taxon>Actinomycetales</taxon>
        <taxon>Actinomycetaceae</taxon>
        <taxon>Gleimia</taxon>
    </lineage>
</organism>
<keyword evidence="7 11" id="KW-0133">Cell shape</keyword>
<keyword evidence="6 11" id="KW-0067">ATP-binding</keyword>
<keyword evidence="8 11" id="KW-0573">Peptidoglycan synthesis</keyword>
<dbReference type="InterPro" id="IPR018109">
    <property type="entry name" value="Folylpolyglutamate_synth_CS"/>
</dbReference>
<evidence type="ECO:0000256" key="11">
    <source>
        <dbReference type="HAMAP-Rule" id="MF_00208"/>
    </source>
</evidence>
<dbReference type="HAMAP" id="MF_00208">
    <property type="entry name" value="MurE"/>
    <property type="match status" value="1"/>
</dbReference>